<reference evidence="2 3" key="1">
    <citation type="submission" date="2016-10" db="EMBL/GenBank/DDBJ databases">
        <title>Genome sequence of the basidiomycete white-rot fungus Trametes pubescens.</title>
        <authorList>
            <person name="Makela M.R."/>
            <person name="Granchi Z."/>
            <person name="Peng M."/>
            <person name="De Vries R.P."/>
            <person name="Grigoriev I."/>
            <person name="Riley R."/>
            <person name="Hilden K."/>
        </authorList>
    </citation>
    <scope>NUCLEOTIDE SEQUENCE [LARGE SCALE GENOMIC DNA]</scope>
    <source>
        <strain evidence="2 3">FBCC735</strain>
    </source>
</reference>
<comment type="caution">
    <text evidence="2">The sequence shown here is derived from an EMBL/GenBank/DDBJ whole genome shotgun (WGS) entry which is preliminary data.</text>
</comment>
<organism evidence="2 3">
    <name type="scientific">Trametes pubescens</name>
    <name type="common">White-rot fungus</name>
    <dbReference type="NCBI Taxonomy" id="154538"/>
    <lineage>
        <taxon>Eukaryota</taxon>
        <taxon>Fungi</taxon>
        <taxon>Dikarya</taxon>
        <taxon>Basidiomycota</taxon>
        <taxon>Agaricomycotina</taxon>
        <taxon>Agaricomycetes</taxon>
        <taxon>Polyporales</taxon>
        <taxon>Polyporaceae</taxon>
        <taxon>Trametes</taxon>
    </lineage>
</organism>
<dbReference type="EMBL" id="MNAD01001518">
    <property type="protein sequence ID" value="OJT04801.1"/>
    <property type="molecule type" value="Genomic_DNA"/>
</dbReference>
<feature type="compositionally biased region" description="Low complexity" evidence="1">
    <location>
        <begin position="45"/>
        <end position="63"/>
    </location>
</feature>
<evidence type="ECO:0000256" key="1">
    <source>
        <dbReference type="SAM" id="MobiDB-lite"/>
    </source>
</evidence>
<evidence type="ECO:0000313" key="2">
    <source>
        <dbReference type="EMBL" id="OJT04801.1"/>
    </source>
</evidence>
<dbReference type="Proteomes" id="UP000184267">
    <property type="component" value="Unassembled WGS sequence"/>
</dbReference>
<protein>
    <submittedName>
        <fullName evidence="2">Uncharacterized protein</fullName>
    </submittedName>
</protein>
<feature type="compositionally biased region" description="Low complexity" evidence="1">
    <location>
        <begin position="82"/>
        <end position="91"/>
    </location>
</feature>
<proteinExistence type="predicted"/>
<feature type="compositionally biased region" description="Low complexity" evidence="1">
    <location>
        <begin position="24"/>
        <end position="36"/>
    </location>
</feature>
<name>A0A1M2VAX9_TRAPU</name>
<evidence type="ECO:0000313" key="3">
    <source>
        <dbReference type="Proteomes" id="UP000184267"/>
    </source>
</evidence>
<dbReference type="AlphaFoldDB" id="A0A1M2VAX9"/>
<keyword evidence="3" id="KW-1185">Reference proteome</keyword>
<feature type="region of interest" description="Disordered" evidence="1">
    <location>
        <begin position="1"/>
        <end position="94"/>
    </location>
</feature>
<gene>
    <name evidence="2" type="ORF">TRAPUB_4456</name>
</gene>
<accession>A0A1M2VAX9</accession>
<feature type="compositionally biased region" description="Polar residues" evidence="1">
    <location>
        <begin position="65"/>
        <end position="76"/>
    </location>
</feature>
<sequence length="213" mass="22843">MNVLAVVEPPPTSGLSKGSEHPQGTRSTSTESEGSSPIPIAADQATSAISRASSAAPRVPPATLRSLSAGSRQSLTIPPGPLAASHSSPHSSRLEHAYVQPSQNAHCPTPSLPTPTRATYELEILGEPIVNPPEDIVIFGEATGNLFIEYGIDIRYHAVLWILDAEVDPKDWRACILRLNLTRDDEAIDTAYENELADEIVSAMMEDLVTDDR</sequence>